<dbReference type="EMBL" id="AVFL01000036">
    <property type="protein sequence ID" value="EWY36782.1"/>
    <property type="molecule type" value="Genomic_DNA"/>
</dbReference>
<keyword evidence="7" id="KW-1185">Reference proteome</keyword>
<dbReference type="Pfam" id="PF00877">
    <property type="entry name" value="NLPC_P60"/>
    <property type="match status" value="1"/>
</dbReference>
<dbReference type="AlphaFoldDB" id="W9GWF8"/>
<keyword evidence="3" id="KW-0378">Hydrolase</keyword>
<gene>
    <name evidence="6" type="ORF">N825_25445</name>
</gene>
<keyword evidence="4" id="KW-0788">Thiol protease</keyword>
<evidence type="ECO:0000259" key="5">
    <source>
        <dbReference type="PROSITE" id="PS51935"/>
    </source>
</evidence>
<protein>
    <recommendedName>
        <fullName evidence="5">NlpC/P60 domain-containing protein</fullName>
    </recommendedName>
</protein>
<dbReference type="InterPro" id="IPR000064">
    <property type="entry name" value="NLP_P60_dom"/>
</dbReference>
<dbReference type="GO" id="GO:0008234">
    <property type="term" value="F:cysteine-type peptidase activity"/>
    <property type="evidence" value="ECO:0007669"/>
    <property type="project" value="UniProtKB-KW"/>
</dbReference>
<sequence>MVMMMPARDPAPWVADFQRLPYRLGARGPDAVDCYGLVRLVLLAVAGIEMPLFADTVPAGGAADRAALAALVAGYDRDRWRQVATRSALAEPLRWHLEPRALDVALMRIGRHVCHCGILAAPGWLLHTEDAGAGVRLDRLDRPDILPRLVAVVRHPELTEAA</sequence>
<dbReference type="PROSITE" id="PS51935">
    <property type="entry name" value="NLPC_P60"/>
    <property type="match status" value="1"/>
</dbReference>
<dbReference type="RefSeq" id="WP_051513601.1">
    <property type="nucleotide sequence ID" value="NZ_AVFL01000036.1"/>
</dbReference>
<evidence type="ECO:0000256" key="4">
    <source>
        <dbReference type="ARBA" id="ARBA00022807"/>
    </source>
</evidence>
<name>W9GWF8_9PROT</name>
<dbReference type="GO" id="GO:0006508">
    <property type="term" value="P:proteolysis"/>
    <property type="evidence" value="ECO:0007669"/>
    <property type="project" value="UniProtKB-KW"/>
</dbReference>
<dbReference type="InterPro" id="IPR038765">
    <property type="entry name" value="Papain-like_cys_pep_sf"/>
</dbReference>
<comment type="similarity">
    <text evidence="1">Belongs to the peptidase C40 family.</text>
</comment>
<evidence type="ECO:0000256" key="2">
    <source>
        <dbReference type="ARBA" id="ARBA00022670"/>
    </source>
</evidence>
<accession>W9GWF8</accession>
<proteinExistence type="inferred from homology"/>
<evidence type="ECO:0000313" key="6">
    <source>
        <dbReference type="EMBL" id="EWY36782.1"/>
    </source>
</evidence>
<dbReference type="Gene3D" id="3.90.1720.10">
    <property type="entry name" value="endopeptidase domain like (from Nostoc punctiforme)"/>
    <property type="match status" value="1"/>
</dbReference>
<reference evidence="6 7" key="1">
    <citation type="submission" date="2013-08" db="EMBL/GenBank/DDBJ databases">
        <title>The genome sequence of Skermanella stibiiresistens.</title>
        <authorList>
            <person name="Zhu W."/>
            <person name="Wang G."/>
        </authorList>
    </citation>
    <scope>NUCLEOTIDE SEQUENCE [LARGE SCALE GENOMIC DNA]</scope>
    <source>
        <strain evidence="6 7">SB22</strain>
    </source>
</reference>
<dbReference type="OrthoDB" id="6058745at2"/>
<evidence type="ECO:0000256" key="1">
    <source>
        <dbReference type="ARBA" id="ARBA00007074"/>
    </source>
</evidence>
<comment type="caution">
    <text evidence="6">The sequence shown here is derived from an EMBL/GenBank/DDBJ whole genome shotgun (WGS) entry which is preliminary data.</text>
</comment>
<evidence type="ECO:0000313" key="7">
    <source>
        <dbReference type="Proteomes" id="UP000019486"/>
    </source>
</evidence>
<organism evidence="6 7">
    <name type="scientific">Skermanella stibiiresistens SB22</name>
    <dbReference type="NCBI Taxonomy" id="1385369"/>
    <lineage>
        <taxon>Bacteria</taxon>
        <taxon>Pseudomonadati</taxon>
        <taxon>Pseudomonadota</taxon>
        <taxon>Alphaproteobacteria</taxon>
        <taxon>Rhodospirillales</taxon>
        <taxon>Azospirillaceae</taxon>
        <taxon>Skermanella</taxon>
    </lineage>
</organism>
<keyword evidence="2" id="KW-0645">Protease</keyword>
<feature type="domain" description="NlpC/P60" evidence="5">
    <location>
        <begin position="1"/>
        <end position="156"/>
    </location>
</feature>
<dbReference type="SUPFAM" id="SSF54001">
    <property type="entry name" value="Cysteine proteinases"/>
    <property type="match status" value="1"/>
</dbReference>
<dbReference type="STRING" id="1385369.N825_25445"/>
<dbReference type="Proteomes" id="UP000019486">
    <property type="component" value="Unassembled WGS sequence"/>
</dbReference>
<evidence type="ECO:0000256" key="3">
    <source>
        <dbReference type="ARBA" id="ARBA00022801"/>
    </source>
</evidence>